<dbReference type="EMBL" id="FNKP01000004">
    <property type="protein sequence ID" value="SDR55162.1"/>
    <property type="molecule type" value="Genomic_DNA"/>
</dbReference>
<organism evidence="1 2">
    <name type="scientific">Paraburkholderia fungorum</name>
    <dbReference type="NCBI Taxonomy" id="134537"/>
    <lineage>
        <taxon>Bacteria</taxon>
        <taxon>Pseudomonadati</taxon>
        <taxon>Pseudomonadota</taxon>
        <taxon>Betaproteobacteria</taxon>
        <taxon>Burkholderiales</taxon>
        <taxon>Burkholderiaceae</taxon>
        <taxon>Paraburkholderia</taxon>
    </lineage>
</organism>
<keyword evidence="2" id="KW-1185">Reference proteome</keyword>
<gene>
    <name evidence="1" type="ORF">SAMN05443245_7613</name>
</gene>
<proteinExistence type="predicted"/>
<dbReference type="AlphaFoldDB" id="A0A1H1JZF0"/>
<reference evidence="2" key="1">
    <citation type="submission" date="2016-10" db="EMBL/GenBank/DDBJ databases">
        <authorList>
            <person name="Varghese N."/>
        </authorList>
    </citation>
    <scope>NUCLEOTIDE SEQUENCE [LARGE SCALE GENOMIC DNA]</scope>
    <source>
        <strain evidence="2">GAS106B</strain>
    </source>
</reference>
<protein>
    <submittedName>
        <fullName evidence="1">Uncharacterized protein</fullName>
    </submittedName>
</protein>
<dbReference type="Proteomes" id="UP000183487">
    <property type="component" value="Unassembled WGS sequence"/>
</dbReference>
<evidence type="ECO:0000313" key="2">
    <source>
        <dbReference type="Proteomes" id="UP000183487"/>
    </source>
</evidence>
<accession>A0A1H1JZF0</accession>
<name>A0A1H1JZF0_9BURK</name>
<sequence>MWDCDGCKMLVTLEVAEPQLDDDGVYFIYPVPRNRNGLQALPRPNANDHWSRSRSRVTSKVYLSAPPG</sequence>
<evidence type="ECO:0000313" key="1">
    <source>
        <dbReference type="EMBL" id="SDR55162.1"/>
    </source>
</evidence>